<dbReference type="InterPro" id="IPR000276">
    <property type="entry name" value="GPCR_Rhodpsn"/>
</dbReference>
<name>A0A0L0BX56_LUCCU</name>
<feature type="transmembrane region" description="Helical" evidence="14">
    <location>
        <begin position="872"/>
        <end position="892"/>
    </location>
</feature>
<protein>
    <recommendedName>
        <fullName evidence="13">Pyruvate dehydrogenase E1 component subunit alpha</fullName>
        <ecNumber evidence="13">1.2.4.1</ecNumber>
    </recommendedName>
</protein>
<organism evidence="16 17">
    <name type="scientific">Lucilia cuprina</name>
    <name type="common">Green bottle fly</name>
    <name type="synonym">Australian sheep blowfly</name>
    <dbReference type="NCBI Taxonomy" id="7375"/>
    <lineage>
        <taxon>Eukaryota</taxon>
        <taxon>Metazoa</taxon>
        <taxon>Ecdysozoa</taxon>
        <taxon>Arthropoda</taxon>
        <taxon>Hexapoda</taxon>
        <taxon>Insecta</taxon>
        <taxon>Pterygota</taxon>
        <taxon>Neoptera</taxon>
        <taxon>Endopterygota</taxon>
        <taxon>Diptera</taxon>
        <taxon>Brachycera</taxon>
        <taxon>Muscomorpha</taxon>
        <taxon>Oestroidea</taxon>
        <taxon>Calliphoridae</taxon>
        <taxon>Luciliinae</taxon>
        <taxon>Lucilia</taxon>
    </lineage>
</organism>
<dbReference type="CDD" id="cd14978">
    <property type="entry name" value="7tmA_FMRFamide_R-like"/>
    <property type="match status" value="1"/>
</dbReference>
<feature type="transmembrane region" description="Helical" evidence="14">
    <location>
        <begin position="904"/>
        <end position="924"/>
    </location>
</feature>
<keyword evidence="9 14" id="KW-0472">Membrane</keyword>
<evidence type="ECO:0000256" key="12">
    <source>
        <dbReference type="RuleBase" id="RU000688"/>
    </source>
</evidence>
<comment type="cofactor">
    <cofactor evidence="1 13">
        <name>thiamine diphosphate</name>
        <dbReference type="ChEBI" id="CHEBI:58937"/>
    </cofactor>
</comment>
<comment type="function">
    <text evidence="13">The pyruvate dehydrogenase complex catalyzes the overall conversion of pyruvate to acetyl-CoA and CO(2).</text>
</comment>
<dbReference type="InterPro" id="IPR017452">
    <property type="entry name" value="GPCR_Rhodpsn_7TM"/>
</dbReference>
<dbReference type="PROSITE" id="PS50262">
    <property type="entry name" value="G_PROTEIN_RECEP_F1_2"/>
    <property type="match status" value="1"/>
</dbReference>
<evidence type="ECO:0000256" key="5">
    <source>
        <dbReference type="ARBA" id="ARBA00022946"/>
    </source>
</evidence>
<dbReference type="Pfam" id="PF00676">
    <property type="entry name" value="E1_dh"/>
    <property type="match status" value="2"/>
</dbReference>
<keyword evidence="8 13" id="KW-0786">Thiamine pyrophosphate</keyword>
<evidence type="ECO:0000256" key="11">
    <source>
        <dbReference type="ARBA" id="ARBA00051231"/>
    </source>
</evidence>
<dbReference type="Gene3D" id="3.40.50.970">
    <property type="match status" value="2"/>
</dbReference>
<keyword evidence="4 12" id="KW-0812">Transmembrane</keyword>
<dbReference type="PROSITE" id="PS00237">
    <property type="entry name" value="G_PROTEIN_RECEP_F1_1"/>
    <property type="match status" value="1"/>
</dbReference>
<evidence type="ECO:0000313" key="16">
    <source>
        <dbReference type="EMBL" id="KNC24638.1"/>
    </source>
</evidence>
<dbReference type="CDD" id="cd02000">
    <property type="entry name" value="TPP_E1_PDC_ADC_BCADC"/>
    <property type="match status" value="2"/>
</dbReference>
<dbReference type="PANTHER" id="PTHR11516:SF60">
    <property type="entry name" value="PYRUVATE DEHYDROGENASE E1 COMPONENT SUBUNIT ALPHA"/>
    <property type="match status" value="1"/>
</dbReference>
<dbReference type="OrthoDB" id="10011262at2759"/>
<comment type="subcellular location">
    <subcellularLocation>
        <location evidence="2">Membrane</location>
    </subcellularLocation>
</comment>
<evidence type="ECO:0000256" key="6">
    <source>
        <dbReference type="ARBA" id="ARBA00022989"/>
    </source>
</evidence>
<evidence type="ECO:0000256" key="8">
    <source>
        <dbReference type="ARBA" id="ARBA00023052"/>
    </source>
</evidence>
<keyword evidence="12" id="KW-0807">Transducer</keyword>
<dbReference type="EC" id="1.2.4.1" evidence="13"/>
<keyword evidence="17" id="KW-1185">Reference proteome</keyword>
<comment type="caution">
    <text evidence="16">The sequence shown here is derived from an EMBL/GenBank/DDBJ whole genome shotgun (WGS) entry which is preliminary data.</text>
</comment>
<dbReference type="Pfam" id="PF00001">
    <property type="entry name" value="7tm_1"/>
    <property type="match status" value="2"/>
</dbReference>
<dbReference type="InterPro" id="IPR001017">
    <property type="entry name" value="DH_E1"/>
</dbReference>
<keyword evidence="12" id="KW-0675">Receptor</keyword>
<dbReference type="InterPro" id="IPR029061">
    <property type="entry name" value="THDP-binding"/>
</dbReference>
<keyword evidence="7 13" id="KW-0560">Oxidoreductase</keyword>
<keyword evidence="5" id="KW-0809">Transit peptide</keyword>
<feature type="transmembrane region" description="Helical" evidence="14">
    <location>
        <begin position="984"/>
        <end position="1005"/>
    </location>
</feature>
<evidence type="ECO:0000256" key="4">
    <source>
        <dbReference type="ARBA" id="ARBA00022692"/>
    </source>
</evidence>
<dbReference type="PRINTS" id="PR00237">
    <property type="entry name" value="GPCRRHODOPSN"/>
</dbReference>
<dbReference type="STRING" id="7375.A0A0L0BX56"/>
<dbReference type="SMART" id="SM01381">
    <property type="entry name" value="7TM_GPCR_Srsx"/>
    <property type="match status" value="1"/>
</dbReference>
<dbReference type="InterPro" id="IPR050642">
    <property type="entry name" value="PDH_E1_Alpha_Subunit"/>
</dbReference>
<reference evidence="16 17" key="1">
    <citation type="journal article" date="2015" name="Nat. Commun.">
        <title>Lucilia cuprina genome unlocks parasitic fly biology to underpin future interventions.</title>
        <authorList>
            <person name="Anstead C.A."/>
            <person name="Korhonen P.K."/>
            <person name="Young N.D."/>
            <person name="Hall R.S."/>
            <person name="Jex A.R."/>
            <person name="Murali S.C."/>
            <person name="Hughes D.S."/>
            <person name="Lee S.F."/>
            <person name="Perry T."/>
            <person name="Stroehlein A.J."/>
            <person name="Ansell B.R."/>
            <person name="Breugelmans B."/>
            <person name="Hofmann A."/>
            <person name="Qu J."/>
            <person name="Dugan S."/>
            <person name="Lee S.L."/>
            <person name="Chao H."/>
            <person name="Dinh H."/>
            <person name="Han Y."/>
            <person name="Doddapaneni H.V."/>
            <person name="Worley K.C."/>
            <person name="Muzny D.M."/>
            <person name="Ioannidis P."/>
            <person name="Waterhouse R.M."/>
            <person name="Zdobnov E.M."/>
            <person name="James P.J."/>
            <person name="Bagnall N.H."/>
            <person name="Kotze A.C."/>
            <person name="Gibbs R.A."/>
            <person name="Richards S."/>
            <person name="Batterham P."/>
            <person name="Gasser R.B."/>
        </authorList>
    </citation>
    <scope>NUCLEOTIDE SEQUENCE [LARGE SCALE GENOMIC DNA]</scope>
    <source>
        <strain evidence="16 17">LS</strain>
        <tissue evidence="16">Full body</tissue>
    </source>
</reference>
<keyword evidence="12" id="KW-0297">G-protein coupled receptor</keyword>
<dbReference type="SUPFAM" id="SSF81321">
    <property type="entry name" value="Family A G protein-coupled receptor-like"/>
    <property type="match status" value="2"/>
</dbReference>
<dbReference type="NCBIfam" id="TIGR03182">
    <property type="entry name" value="PDH_E1_alph_y"/>
    <property type="match status" value="2"/>
</dbReference>
<gene>
    <name evidence="16" type="ORF">FF38_01177</name>
</gene>
<evidence type="ECO:0000313" key="17">
    <source>
        <dbReference type="Proteomes" id="UP000037069"/>
    </source>
</evidence>
<dbReference type="Proteomes" id="UP000037069">
    <property type="component" value="Unassembled WGS sequence"/>
</dbReference>
<dbReference type="Gene3D" id="1.20.1070.10">
    <property type="entry name" value="Rhodopsin 7-helix transmembrane proteins"/>
    <property type="match status" value="2"/>
</dbReference>
<dbReference type="GO" id="GO:0016020">
    <property type="term" value="C:membrane"/>
    <property type="evidence" value="ECO:0007669"/>
    <property type="project" value="UniProtKB-SubCell"/>
</dbReference>
<evidence type="ECO:0000259" key="15">
    <source>
        <dbReference type="PROSITE" id="PS50262"/>
    </source>
</evidence>
<dbReference type="InterPro" id="IPR017597">
    <property type="entry name" value="Pyrv_DH_E1_asu_subgrp-y"/>
</dbReference>
<proteinExistence type="inferred from homology"/>
<sequence>MLRQLTRVGQLPQVAKQLQKVGGNRCILLTKKHLHVVVCCSSSRHALVVPKYKSFHLKANTSNQGRFKSSSFFGLFQSSAVAGTQKSNNYATEATVQVQRPFKLHRLDKGPETTVKLTKEEATKYYTQMQIIRRIETSAGNLYKEKIIRGFCHLYSGQEACAVGMKAAMRDVDNIISAYRVHGWTYLMGVPPVKVLSELTGRKSGCARGKGGSMHMYSPNFFGGNGIVGAQVPLGAGVALACQYKGNGGMCLALYGDGAANQGQVFEAYNMAYLWKLPCIFVCENNNYGMGTSAERASSNTDYHTRGDALPGIWVDGMDVLAVRSATEFAIDYVTKNGPLVMETNTYRYSGHSMSDPGTSYRTREEIQEVRQKRDPITSFKDLVIELGLMTTDEIKAIDTKVRKEIDEATAAAKADAELPLSGLWTDVYSQCLEPKIRGTVDFNLKHIQENKEHFCKKNASEGNDNVKDSGPSVTIQLENCFKLYNLEKEPCSSISLSQKLALKLYREMQTIRRMENACGNLYKEKLIRGFCHLYVGQEACCVGIKSSMRSQDTIITSYRSHGWTWLMGVSIHNIIAELCQKQTGCSRGKGGSMHTYAPNFFGGNGIVGAQTPLGAGIAFAHAYSCDGGVNFACYGDGAANQGQLHEVFNIACLWKLPVVFVCENNKYGMGTSMKRSSCSTDYYTRGDYIPGLWVNGNDVLAVRSAAEFVITHARSCGPIVMELETYRYHGHSMSDPGTSYRKREEVQMMREKYDPITTFRNLCLKHKLIKEEEFKKIDDTIKTEIDEIVKQVRLEKETDPAELATDVYAENLEGKIRNIIWRDLKHSNVGIRLIPPGTQQQQVGRVCVSHSTIMSFTDHDVAEVRHVVQRILVPCVFVIGLLGNSVSIYVLTRRRMRCTTNIYLTALAITDIIYLTMALLLSLQHYPYVHLYCKIYWMCYGVVVWLCDACSYISIYIAVCFTIERFIAIRYPLKRQTFCTESLAKKVIAGVTLFCLLSTISTAFEHQHSIEYRMMDNLGQPCNQTVAKAYAIQQYKKQQQQQQQQHQLKQKEEIPLNVMEKFVEYLDETEGSGERNDREFILSNDMDIMKRLSRMRDGGGGGGEEAGGVRAKRSIDLNHEEMKTLTSRTLTNIPSHLPITLTLSSSSSSSSSPAAIASALALEPSVTQHPFKTEALLMDTTEFEMHADNLELMTMLSSSLARPTPPTSTTITTNVPPIASLLQQMDLSVWDNDTEIQMVDDDIFFNITEFCENVTYYNHQPTALGDDDFYINVWYFVTLCVFVLIPLCVLVTFNCFLIMLVRRSTTIRGEMTNASSIRRPKRKSTTSSVSQENRVTITLIAVVLLFIICQLPWAVYLIVSSQIEIESHLQSIFGNIFNFLAATNAAANFFLYCVLSDKYRKTIREMITGYRYKQQRNTLTTTSLYTNGSRRSYRPASSSMVIK</sequence>
<accession>A0A0L0BX56</accession>
<dbReference type="GO" id="GO:0004739">
    <property type="term" value="F:pyruvate dehydrogenase (acetyl-transferring) activity"/>
    <property type="evidence" value="ECO:0007669"/>
    <property type="project" value="UniProtKB-UniRule"/>
</dbReference>
<keyword evidence="10 13" id="KW-0670">Pyruvate</keyword>
<dbReference type="GO" id="GO:0006086">
    <property type="term" value="P:pyruvate decarboxylation to acetyl-CoA"/>
    <property type="evidence" value="ECO:0007669"/>
    <property type="project" value="InterPro"/>
</dbReference>
<feature type="domain" description="G-protein coupled receptors family 1 profile" evidence="15">
    <location>
        <begin position="884"/>
        <end position="1393"/>
    </location>
</feature>
<dbReference type="FunFam" id="3.40.50.970:FF:000013">
    <property type="entry name" value="Pyruvate dehydrogenase E1 component subunit alpha"/>
    <property type="match status" value="2"/>
</dbReference>
<evidence type="ECO:0000256" key="2">
    <source>
        <dbReference type="ARBA" id="ARBA00004370"/>
    </source>
</evidence>
<evidence type="ECO:0000256" key="10">
    <source>
        <dbReference type="ARBA" id="ARBA00023317"/>
    </source>
</evidence>
<comment type="similarity">
    <text evidence="3 12">Belongs to the G-protein coupled receptor 1 family.</text>
</comment>
<feature type="transmembrane region" description="Helical" evidence="14">
    <location>
        <begin position="1336"/>
        <end position="1357"/>
    </location>
</feature>
<feature type="transmembrane region" description="Helical" evidence="14">
    <location>
        <begin position="1377"/>
        <end position="1396"/>
    </location>
</feature>
<keyword evidence="6 14" id="KW-1133">Transmembrane helix</keyword>
<dbReference type="EMBL" id="JRES01001203">
    <property type="protein sequence ID" value="KNC24638.1"/>
    <property type="molecule type" value="Genomic_DNA"/>
</dbReference>
<dbReference type="GO" id="GO:0004930">
    <property type="term" value="F:G protein-coupled receptor activity"/>
    <property type="evidence" value="ECO:0007669"/>
    <property type="project" value="UniProtKB-KW"/>
</dbReference>
<evidence type="ECO:0000256" key="1">
    <source>
        <dbReference type="ARBA" id="ARBA00001964"/>
    </source>
</evidence>
<dbReference type="SUPFAM" id="SSF52518">
    <property type="entry name" value="Thiamin diphosphate-binding fold (THDP-binding)"/>
    <property type="match status" value="2"/>
</dbReference>
<evidence type="ECO:0000256" key="14">
    <source>
        <dbReference type="SAM" id="Phobius"/>
    </source>
</evidence>
<evidence type="ECO:0000256" key="7">
    <source>
        <dbReference type="ARBA" id="ARBA00023002"/>
    </source>
</evidence>
<evidence type="ECO:0000256" key="13">
    <source>
        <dbReference type="RuleBase" id="RU361139"/>
    </source>
</evidence>
<comment type="catalytic activity">
    <reaction evidence="11 13">
        <text>N(6)-[(R)-lipoyl]-L-lysyl-[protein] + pyruvate + H(+) = N(6)-[(R)-S(8)-acetyldihydrolipoyl]-L-lysyl-[protein] + CO2</text>
        <dbReference type="Rhea" id="RHEA:19189"/>
        <dbReference type="Rhea" id="RHEA-COMP:10474"/>
        <dbReference type="Rhea" id="RHEA-COMP:10478"/>
        <dbReference type="ChEBI" id="CHEBI:15361"/>
        <dbReference type="ChEBI" id="CHEBI:15378"/>
        <dbReference type="ChEBI" id="CHEBI:16526"/>
        <dbReference type="ChEBI" id="CHEBI:83099"/>
        <dbReference type="ChEBI" id="CHEBI:83111"/>
        <dbReference type="EC" id="1.2.4.1"/>
    </reaction>
</comment>
<dbReference type="PANTHER" id="PTHR11516">
    <property type="entry name" value="PYRUVATE DEHYDROGENASE E1 COMPONENT, ALPHA SUBUNIT BACTERIAL AND ORGANELLAR"/>
    <property type="match status" value="1"/>
</dbReference>
<feature type="transmembrane region" description="Helical" evidence="14">
    <location>
        <begin position="936"/>
        <end position="964"/>
    </location>
</feature>
<evidence type="ECO:0000256" key="3">
    <source>
        <dbReference type="ARBA" id="ARBA00010663"/>
    </source>
</evidence>
<evidence type="ECO:0000256" key="9">
    <source>
        <dbReference type="ARBA" id="ARBA00023136"/>
    </source>
</evidence>
<feature type="transmembrane region" description="Helical" evidence="14">
    <location>
        <begin position="1274"/>
        <end position="1302"/>
    </location>
</feature>